<evidence type="ECO:0000256" key="1">
    <source>
        <dbReference type="SAM" id="Phobius"/>
    </source>
</evidence>
<feature type="transmembrane region" description="Helical" evidence="1">
    <location>
        <begin position="204"/>
        <end position="223"/>
    </location>
</feature>
<dbReference type="EMBL" id="BAAAVI010000012">
    <property type="protein sequence ID" value="GAA2862880.1"/>
    <property type="molecule type" value="Genomic_DNA"/>
</dbReference>
<organism evidence="2 3">
    <name type="scientific">Streptosporangium fragile</name>
    <dbReference type="NCBI Taxonomy" id="46186"/>
    <lineage>
        <taxon>Bacteria</taxon>
        <taxon>Bacillati</taxon>
        <taxon>Actinomycetota</taxon>
        <taxon>Actinomycetes</taxon>
        <taxon>Streptosporangiales</taxon>
        <taxon>Streptosporangiaceae</taxon>
        <taxon>Streptosporangium</taxon>
    </lineage>
</organism>
<gene>
    <name evidence="2" type="ORF">GCM10010517_21920</name>
</gene>
<feature type="transmembrane region" description="Helical" evidence="1">
    <location>
        <begin position="243"/>
        <end position="264"/>
    </location>
</feature>
<protein>
    <recommendedName>
        <fullName evidence="4">DUF5671 domain-containing protein</fullName>
    </recommendedName>
</protein>
<evidence type="ECO:0000313" key="3">
    <source>
        <dbReference type="Proteomes" id="UP001500831"/>
    </source>
</evidence>
<feature type="transmembrane region" description="Helical" evidence="1">
    <location>
        <begin position="6"/>
        <end position="27"/>
    </location>
</feature>
<keyword evidence="1" id="KW-0812">Transmembrane</keyword>
<keyword evidence="3" id="KW-1185">Reference proteome</keyword>
<reference evidence="3" key="1">
    <citation type="journal article" date="2019" name="Int. J. Syst. Evol. Microbiol.">
        <title>The Global Catalogue of Microorganisms (GCM) 10K type strain sequencing project: providing services to taxonomists for standard genome sequencing and annotation.</title>
        <authorList>
            <consortium name="The Broad Institute Genomics Platform"/>
            <consortium name="The Broad Institute Genome Sequencing Center for Infectious Disease"/>
            <person name="Wu L."/>
            <person name="Ma J."/>
        </authorList>
    </citation>
    <scope>NUCLEOTIDE SEQUENCE [LARGE SCALE GENOMIC DNA]</scope>
    <source>
        <strain evidence="3">JCM 6242</strain>
    </source>
</reference>
<evidence type="ECO:0008006" key="4">
    <source>
        <dbReference type="Google" id="ProtNLM"/>
    </source>
</evidence>
<comment type="caution">
    <text evidence="2">The sequence shown here is derived from an EMBL/GenBank/DDBJ whole genome shotgun (WGS) entry which is preliminary data.</text>
</comment>
<dbReference type="Proteomes" id="UP001500831">
    <property type="component" value="Unassembled WGS sequence"/>
</dbReference>
<name>A0ABP6ICT1_9ACTN</name>
<feature type="transmembrane region" description="Helical" evidence="1">
    <location>
        <begin position="171"/>
        <end position="192"/>
    </location>
</feature>
<keyword evidence="1" id="KW-1133">Transmembrane helix</keyword>
<keyword evidence="1" id="KW-0472">Membrane</keyword>
<feature type="transmembrane region" description="Helical" evidence="1">
    <location>
        <begin position="124"/>
        <end position="146"/>
    </location>
</feature>
<feature type="transmembrane region" description="Helical" evidence="1">
    <location>
        <begin position="92"/>
        <end position="112"/>
    </location>
</feature>
<proteinExistence type="predicted"/>
<feature type="transmembrane region" description="Helical" evidence="1">
    <location>
        <begin position="60"/>
        <end position="80"/>
    </location>
</feature>
<evidence type="ECO:0000313" key="2">
    <source>
        <dbReference type="EMBL" id="GAA2862880.1"/>
    </source>
</evidence>
<sequence>MIRDVVEAIGLIAAPATLLTALGFYFGWKRTQTYAVYFGIDNSMLGFSIQEYLLRSSTSVYTVVLGLVLLCLLVLGAHRLILHGQRLPRGRLAVRAATAALTAFAVLALLIWADAPLNRSAGRVPAIAQAGFAAGVALLGGAALLLARRRIGGRRRCGPADRERILRGRRILRAGVVTVTSVSALLVLDALAVAGDTPVRTSPLLTRDTALSCGVALLVYCGLLGRQEWRAGHPARAAVQAPLWLRTLSVVLVALLVAVGVFAATDEYAEHVGTREARLTAARLEGRRGVVVYADKDPVFPPGVRCTALKGKRVAFRYRCEGLRLLVRTGKGVLVLPATWSRDDGIDAGDRVIELREDKSMRLEFTPGESDLFLIPR</sequence>
<accession>A0ABP6ICT1</accession>